<dbReference type="KEGG" id="rcr:NCTC10994_03226"/>
<comment type="catalytic activity">
    <reaction evidence="13">
        <text>(5Z,8Z,11Z,14Z)-eicosatetraenoyl-CoA + H2O = (5Z,8Z,11Z,14Z)-eicosatetraenoate + CoA + H(+)</text>
        <dbReference type="Rhea" id="RHEA:40151"/>
        <dbReference type="ChEBI" id="CHEBI:15377"/>
        <dbReference type="ChEBI" id="CHEBI:15378"/>
        <dbReference type="ChEBI" id="CHEBI:32395"/>
        <dbReference type="ChEBI" id="CHEBI:57287"/>
        <dbReference type="ChEBI" id="CHEBI:57368"/>
    </reaction>
    <physiologicalReaction direction="left-to-right" evidence="13">
        <dbReference type="Rhea" id="RHEA:40152"/>
    </physiologicalReaction>
</comment>
<evidence type="ECO:0000256" key="1">
    <source>
        <dbReference type="ARBA" id="ARBA00004170"/>
    </source>
</evidence>
<evidence type="ECO:0000256" key="11">
    <source>
        <dbReference type="ARBA" id="ARBA00023136"/>
    </source>
</evidence>
<comment type="catalytic activity">
    <reaction evidence="23">
        <text>tetradecanoyl-CoA + H2O = tetradecanoate + CoA + H(+)</text>
        <dbReference type="Rhea" id="RHEA:40119"/>
        <dbReference type="ChEBI" id="CHEBI:15377"/>
        <dbReference type="ChEBI" id="CHEBI:15378"/>
        <dbReference type="ChEBI" id="CHEBI:30807"/>
        <dbReference type="ChEBI" id="CHEBI:57287"/>
        <dbReference type="ChEBI" id="CHEBI:57385"/>
    </reaction>
    <physiologicalReaction direction="left-to-right" evidence="23">
        <dbReference type="Rhea" id="RHEA:40120"/>
    </physiologicalReaction>
</comment>
<evidence type="ECO:0000256" key="17">
    <source>
        <dbReference type="ARBA" id="ARBA00040123"/>
    </source>
</evidence>
<dbReference type="GO" id="GO:0006631">
    <property type="term" value="P:fatty acid metabolic process"/>
    <property type="evidence" value="ECO:0007669"/>
    <property type="project" value="UniProtKB-KW"/>
</dbReference>
<comment type="catalytic activity">
    <reaction evidence="14">
        <text>(9Z)-octadecenoyl-CoA + H2O = (9Z)-octadecenoate + CoA + H(+)</text>
        <dbReference type="Rhea" id="RHEA:40139"/>
        <dbReference type="ChEBI" id="CHEBI:15377"/>
        <dbReference type="ChEBI" id="CHEBI:15378"/>
        <dbReference type="ChEBI" id="CHEBI:30823"/>
        <dbReference type="ChEBI" id="CHEBI:57287"/>
        <dbReference type="ChEBI" id="CHEBI:57387"/>
    </reaction>
    <physiologicalReaction direction="left-to-right" evidence="14">
        <dbReference type="Rhea" id="RHEA:40140"/>
    </physiologicalReaction>
</comment>
<evidence type="ECO:0000256" key="8">
    <source>
        <dbReference type="ARBA" id="ARBA00022832"/>
    </source>
</evidence>
<comment type="catalytic activity">
    <reaction evidence="21">
        <text>decanoyl-CoA + H2O = decanoate + CoA + H(+)</text>
        <dbReference type="Rhea" id="RHEA:40059"/>
        <dbReference type="ChEBI" id="CHEBI:15377"/>
        <dbReference type="ChEBI" id="CHEBI:15378"/>
        <dbReference type="ChEBI" id="CHEBI:27689"/>
        <dbReference type="ChEBI" id="CHEBI:57287"/>
        <dbReference type="ChEBI" id="CHEBI:61430"/>
    </reaction>
    <physiologicalReaction direction="left-to-right" evidence="21">
        <dbReference type="Rhea" id="RHEA:40060"/>
    </physiologicalReaction>
</comment>
<dbReference type="InterPro" id="IPR029069">
    <property type="entry name" value="HotDog_dom_sf"/>
</dbReference>
<comment type="catalytic activity">
    <reaction evidence="22">
        <text>dodecanoyl-CoA + H2O = dodecanoate + CoA + H(+)</text>
        <dbReference type="Rhea" id="RHEA:30135"/>
        <dbReference type="ChEBI" id="CHEBI:15377"/>
        <dbReference type="ChEBI" id="CHEBI:15378"/>
        <dbReference type="ChEBI" id="CHEBI:18262"/>
        <dbReference type="ChEBI" id="CHEBI:57287"/>
        <dbReference type="ChEBI" id="CHEBI:57375"/>
    </reaction>
    <physiologicalReaction direction="left-to-right" evidence="22">
        <dbReference type="Rhea" id="RHEA:30136"/>
    </physiologicalReaction>
</comment>
<dbReference type="EC" id="3.1.2.2" evidence="16"/>
<dbReference type="Pfam" id="PF03061">
    <property type="entry name" value="4HBT"/>
    <property type="match status" value="1"/>
</dbReference>
<evidence type="ECO:0000256" key="5">
    <source>
        <dbReference type="ARBA" id="ARBA00022490"/>
    </source>
</evidence>
<evidence type="ECO:0000313" key="25">
    <source>
        <dbReference type="EMBL" id="SQI36047.1"/>
    </source>
</evidence>
<comment type="catalytic activity">
    <reaction evidence="19">
        <text>octanoyl-CoA + H2O = octanoate + CoA + H(+)</text>
        <dbReference type="Rhea" id="RHEA:30143"/>
        <dbReference type="ChEBI" id="CHEBI:15377"/>
        <dbReference type="ChEBI" id="CHEBI:15378"/>
        <dbReference type="ChEBI" id="CHEBI:25646"/>
        <dbReference type="ChEBI" id="CHEBI:57287"/>
        <dbReference type="ChEBI" id="CHEBI:57386"/>
    </reaction>
    <physiologicalReaction direction="left-to-right" evidence="19">
        <dbReference type="Rhea" id="RHEA:30144"/>
    </physiologicalReaction>
</comment>
<dbReference type="PANTHER" id="PTHR12418">
    <property type="entry name" value="ACYL-COENZYME A THIOESTERASE THEM4"/>
    <property type="match status" value="1"/>
</dbReference>
<dbReference type="AlphaFoldDB" id="A0A2X4U880"/>
<evidence type="ECO:0000256" key="9">
    <source>
        <dbReference type="ARBA" id="ARBA00022946"/>
    </source>
</evidence>
<evidence type="ECO:0000256" key="23">
    <source>
        <dbReference type="ARBA" id="ARBA00048180"/>
    </source>
</evidence>
<dbReference type="InterPro" id="IPR052365">
    <property type="entry name" value="THEM4/THEM5_acyl-CoA_thioest"/>
</dbReference>
<evidence type="ECO:0000256" key="20">
    <source>
        <dbReference type="ARBA" id="ARBA00047734"/>
    </source>
</evidence>
<keyword evidence="7" id="KW-0378">Hydrolase</keyword>
<evidence type="ECO:0000313" key="26">
    <source>
        <dbReference type="Proteomes" id="UP000249091"/>
    </source>
</evidence>
<evidence type="ECO:0000256" key="21">
    <source>
        <dbReference type="ARBA" id="ARBA00047969"/>
    </source>
</evidence>
<evidence type="ECO:0000256" key="22">
    <source>
        <dbReference type="ARBA" id="ARBA00048074"/>
    </source>
</evidence>
<feature type="domain" description="Thioesterase" evidence="24">
    <location>
        <begin position="129"/>
        <end position="193"/>
    </location>
</feature>
<accession>A0A2X4U880</accession>
<dbReference type="Gene3D" id="3.10.129.10">
    <property type="entry name" value="Hotdog Thioesterase"/>
    <property type="match status" value="1"/>
</dbReference>
<dbReference type="EMBL" id="LS483468">
    <property type="protein sequence ID" value="SQI36047.1"/>
    <property type="molecule type" value="Genomic_DNA"/>
</dbReference>
<dbReference type="RefSeq" id="WP_072703204.1">
    <property type="nucleotide sequence ID" value="NZ_JAFBBL010000001.1"/>
</dbReference>
<dbReference type="GO" id="GO:0005737">
    <property type="term" value="C:cytoplasm"/>
    <property type="evidence" value="ECO:0007669"/>
    <property type="project" value="UniProtKB-SubCell"/>
</dbReference>
<keyword evidence="10" id="KW-0443">Lipid metabolism</keyword>
<gene>
    <name evidence="25" type="ORF">NCTC10994_03226</name>
</gene>
<evidence type="ECO:0000256" key="10">
    <source>
        <dbReference type="ARBA" id="ARBA00023098"/>
    </source>
</evidence>
<keyword evidence="26" id="KW-1185">Reference proteome</keyword>
<evidence type="ECO:0000256" key="3">
    <source>
        <dbReference type="ARBA" id="ARBA00004632"/>
    </source>
</evidence>
<keyword evidence="9" id="KW-0809">Transit peptide</keyword>
<keyword evidence="5" id="KW-0963">Cytoplasm</keyword>
<evidence type="ECO:0000256" key="7">
    <source>
        <dbReference type="ARBA" id="ARBA00022801"/>
    </source>
</evidence>
<evidence type="ECO:0000256" key="16">
    <source>
        <dbReference type="ARBA" id="ARBA00038848"/>
    </source>
</evidence>
<evidence type="ECO:0000256" key="6">
    <source>
        <dbReference type="ARBA" id="ARBA00022703"/>
    </source>
</evidence>
<evidence type="ECO:0000256" key="12">
    <source>
        <dbReference type="ARBA" id="ARBA00023273"/>
    </source>
</evidence>
<sequence length="224" mass="24320">MTDALDAVARLFVNDGLSEDEIARQAALYGPLADDVRALIPLAVQTRAGDDDVRQAREHLAAAMELLGRTKEDHPFGTRFNDNGNFRVWGNAVMGLRNAIAPLHRINHDPDGRVWADFHLHVGFEGPAGHTHGGVSALVLDQLLGDAARVGGSPGMTGTLTLRYRKPTPLGDLHGEAKLDRTEGRKAFVTGHISGPHGICVEAEGIFIKPHWPVEDGRDRNQTR</sequence>
<comment type="subcellular location">
    <subcellularLocation>
        <location evidence="3">Cell projection</location>
        <location evidence="3">Ruffle membrane</location>
    </subcellularLocation>
    <subcellularLocation>
        <location evidence="2">Cytoplasm</location>
    </subcellularLocation>
    <subcellularLocation>
        <location evidence="1">Membrane</location>
        <topology evidence="1">Peripheral membrane protein</topology>
    </subcellularLocation>
</comment>
<evidence type="ECO:0000256" key="4">
    <source>
        <dbReference type="ARBA" id="ARBA00022475"/>
    </source>
</evidence>
<dbReference type="SUPFAM" id="SSF54637">
    <property type="entry name" value="Thioesterase/thiol ester dehydrase-isomerase"/>
    <property type="match status" value="1"/>
</dbReference>
<dbReference type="GO" id="GO:0016787">
    <property type="term" value="F:hydrolase activity"/>
    <property type="evidence" value="ECO:0007669"/>
    <property type="project" value="UniProtKB-KW"/>
</dbReference>
<keyword evidence="12" id="KW-0966">Cell projection</keyword>
<dbReference type="STRING" id="1219011.GCA_001895045_03506"/>
<evidence type="ECO:0000256" key="19">
    <source>
        <dbReference type="ARBA" id="ARBA00047588"/>
    </source>
</evidence>
<proteinExistence type="inferred from homology"/>
<comment type="similarity">
    <text evidence="15">Belongs to the THEM4/THEM5 thioesterase family.</text>
</comment>
<dbReference type="PANTHER" id="PTHR12418:SF19">
    <property type="entry name" value="ACYL-COENZYME A THIOESTERASE THEM4"/>
    <property type="match status" value="1"/>
</dbReference>
<dbReference type="CDD" id="cd03443">
    <property type="entry name" value="PaaI_thioesterase"/>
    <property type="match status" value="1"/>
</dbReference>
<evidence type="ECO:0000259" key="24">
    <source>
        <dbReference type="Pfam" id="PF03061"/>
    </source>
</evidence>
<reference evidence="25 26" key="1">
    <citation type="submission" date="2018-06" db="EMBL/GenBank/DDBJ databases">
        <authorList>
            <consortium name="Pathogen Informatics"/>
            <person name="Doyle S."/>
        </authorList>
    </citation>
    <scope>NUCLEOTIDE SEQUENCE [LARGE SCALE GENOMIC DNA]</scope>
    <source>
        <strain evidence="25 26">NCTC10994</strain>
    </source>
</reference>
<dbReference type="InterPro" id="IPR006683">
    <property type="entry name" value="Thioestr_dom"/>
</dbReference>
<keyword evidence="4" id="KW-1003">Cell membrane</keyword>
<organism evidence="25 26">
    <name type="scientific">Rhodococcus coprophilus</name>
    <dbReference type="NCBI Taxonomy" id="38310"/>
    <lineage>
        <taxon>Bacteria</taxon>
        <taxon>Bacillati</taxon>
        <taxon>Actinomycetota</taxon>
        <taxon>Actinomycetes</taxon>
        <taxon>Mycobacteriales</taxon>
        <taxon>Nocardiaceae</taxon>
        <taxon>Rhodococcus</taxon>
    </lineage>
</organism>
<keyword evidence="6" id="KW-0053">Apoptosis</keyword>
<comment type="catalytic activity">
    <reaction evidence="20">
        <text>hexadecanoyl-CoA + H2O = hexadecanoate + CoA + H(+)</text>
        <dbReference type="Rhea" id="RHEA:16645"/>
        <dbReference type="ChEBI" id="CHEBI:7896"/>
        <dbReference type="ChEBI" id="CHEBI:15377"/>
        <dbReference type="ChEBI" id="CHEBI:15378"/>
        <dbReference type="ChEBI" id="CHEBI:57287"/>
        <dbReference type="ChEBI" id="CHEBI:57379"/>
        <dbReference type="EC" id="3.1.2.2"/>
    </reaction>
    <physiologicalReaction direction="left-to-right" evidence="20">
        <dbReference type="Rhea" id="RHEA:16646"/>
    </physiologicalReaction>
</comment>
<evidence type="ECO:0000256" key="14">
    <source>
        <dbReference type="ARBA" id="ARBA00037002"/>
    </source>
</evidence>
<keyword evidence="11" id="KW-0472">Membrane</keyword>
<evidence type="ECO:0000256" key="18">
    <source>
        <dbReference type="ARBA" id="ARBA00043210"/>
    </source>
</evidence>
<evidence type="ECO:0000256" key="2">
    <source>
        <dbReference type="ARBA" id="ARBA00004496"/>
    </source>
</evidence>
<dbReference type="Proteomes" id="UP000249091">
    <property type="component" value="Chromosome 1"/>
</dbReference>
<dbReference type="GO" id="GO:0016020">
    <property type="term" value="C:membrane"/>
    <property type="evidence" value="ECO:0007669"/>
    <property type="project" value="UniProtKB-SubCell"/>
</dbReference>
<evidence type="ECO:0000256" key="13">
    <source>
        <dbReference type="ARBA" id="ARBA00035852"/>
    </source>
</evidence>
<evidence type="ECO:0000256" key="15">
    <source>
        <dbReference type="ARBA" id="ARBA00038456"/>
    </source>
</evidence>
<name>A0A2X4U880_9NOCA</name>
<protein>
    <recommendedName>
        <fullName evidence="17">Acyl-coenzyme A thioesterase THEM4</fullName>
        <ecNumber evidence="16">3.1.2.2</ecNumber>
    </recommendedName>
    <alternativeName>
        <fullName evidence="18">Thioesterase superfamily member 4</fullName>
    </alternativeName>
</protein>
<keyword evidence="8" id="KW-0276">Fatty acid metabolism</keyword>